<dbReference type="Ensembl" id="ENSMFAT00000089670.1">
    <property type="protein sequence ID" value="ENSMFAP00000053775.1"/>
    <property type="gene ID" value="ENSMFAG00000051722.1"/>
</dbReference>
<evidence type="ECO:0000313" key="2">
    <source>
        <dbReference type="Proteomes" id="UP000233100"/>
    </source>
</evidence>
<sequence length="105" mass="12018">MPVISALWEAKVGGWLEARSSRPACTTQQVTVCIKKLKIIWVWWCLPIVLDIWEVEVGGLLEPRRSRVQGAIIALLYSSLGDRARSCLKRKKKINNLLKVRYLET</sequence>
<evidence type="ECO:0000313" key="1">
    <source>
        <dbReference type="Ensembl" id="ENSMFAP00000053775.1"/>
    </source>
</evidence>
<dbReference type="AlphaFoldDB" id="A0A7N9CNX8"/>
<name>A0A7N9CNX8_MACFA</name>
<reference evidence="1 2" key="1">
    <citation type="submission" date="2013-03" db="EMBL/GenBank/DDBJ databases">
        <authorList>
            <person name="Warren W."/>
            <person name="Wilson R.K."/>
        </authorList>
    </citation>
    <scope>NUCLEOTIDE SEQUENCE</scope>
</reference>
<protein>
    <submittedName>
        <fullName evidence="1">Uncharacterized protein</fullName>
    </submittedName>
</protein>
<keyword evidence="2" id="KW-1185">Reference proteome</keyword>
<dbReference type="Proteomes" id="UP000233100">
    <property type="component" value="Chromosome 4"/>
</dbReference>
<reference evidence="1" key="2">
    <citation type="submission" date="2025-08" db="UniProtKB">
        <authorList>
            <consortium name="Ensembl"/>
        </authorList>
    </citation>
    <scope>IDENTIFICATION</scope>
</reference>
<accession>A0A7N9CNX8</accession>
<dbReference type="GeneTree" id="ENSGT00940000163244"/>
<reference evidence="1" key="3">
    <citation type="submission" date="2025-09" db="UniProtKB">
        <authorList>
            <consortium name="Ensembl"/>
        </authorList>
    </citation>
    <scope>IDENTIFICATION</scope>
</reference>
<proteinExistence type="predicted"/>
<organism evidence="1 2">
    <name type="scientific">Macaca fascicularis</name>
    <name type="common">Crab-eating macaque</name>
    <name type="synonym">Cynomolgus monkey</name>
    <dbReference type="NCBI Taxonomy" id="9541"/>
    <lineage>
        <taxon>Eukaryota</taxon>
        <taxon>Metazoa</taxon>
        <taxon>Chordata</taxon>
        <taxon>Craniata</taxon>
        <taxon>Vertebrata</taxon>
        <taxon>Euteleostomi</taxon>
        <taxon>Mammalia</taxon>
        <taxon>Eutheria</taxon>
        <taxon>Euarchontoglires</taxon>
        <taxon>Primates</taxon>
        <taxon>Haplorrhini</taxon>
        <taxon>Catarrhini</taxon>
        <taxon>Cercopithecidae</taxon>
        <taxon>Cercopithecinae</taxon>
        <taxon>Macaca</taxon>
    </lineage>
</organism>